<comment type="caution">
    <text evidence="2">The sequence shown here is derived from an EMBL/GenBank/DDBJ whole genome shotgun (WGS) entry which is preliminary data.</text>
</comment>
<evidence type="ECO:0000313" key="2">
    <source>
        <dbReference type="EMBL" id="KAK4027450.1"/>
    </source>
</evidence>
<sequence>MANNVENGDLNNLSKNECWNGKKTAIQVKIDCEATELFLTLLEDNWESLNDSKTSKNQIWKQIADGLEEVFIVRGQDKGNTCKTKWENMRKEYRS</sequence>
<organism evidence="2 3">
    <name type="scientific">Daphnia magna</name>
    <dbReference type="NCBI Taxonomy" id="35525"/>
    <lineage>
        <taxon>Eukaryota</taxon>
        <taxon>Metazoa</taxon>
        <taxon>Ecdysozoa</taxon>
        <taxon>Arthropoda</taxon>
        <taxon>Crustacea</taxon>
        <taxon>Branchiopoda</taxon>
        <taxon>Diplostraca</taxon>
        <taxon>Cladocera</taxon>
        <taxon>Anomopoda</taxon>
        <taxon>Daphniidae</taxon>
        <taxon>Daphnia</taxon>
    </lineage>
</organism>
<dbReference type="EMBL" id="JAOYFB010000038">
    <property type="protein sequence ID" value="KAK4027450.1"/>
    <property type="molecule type" value="Genomic_DNA"/>
</dbReference>
<accession>A0ABR0AQQ2</accession>
<keyword evidence="3" id="KW-1185">Reference proteome</keyword>
<reference evidence="2 3" key="1">
    <citation type="journal article" date="2023" name="Nucleic Acids Res.">
        <title>The hologenome of Daphnia magna reveals possible DNA methylation and microbiome-mediated evolution of the host genome.</title>
        <authorList>
            <person name="Chaturvedi A."/>
            <person name="Li X."/>
            <person name="Dhandapani V."/>
            <person name="Marshall H."/>
            <person name="Kissane S."/>
            <person name="Cuenca-Cambronero M."/>
            <person name="Asole G."/>
            <person name="Calvet F."/>
            <person name="Ruiz-Romero M."/>
            <person name="Marangio P."/>
            <person name="Guigo R."/>
            <person name="Rago D."/>
            <person name="Mirbahai L."/>
            <person name="Eastwood N."/>
            <person name="Colbourne J.K."/>
            <person name="Zhou J."/>
            <person name="Mallon E."/>
            <person name="Orsini L."/>
        </authorList>
    </citation>
    <scope>NUCLEOTIDE SEQUENCE [LARGE SCALE GENOMIC DNA]</scope>
    <source>
        <strain evidence="2">LRV0_1</strain>
    </source>
</reference>
<dbReference type="Gene3D" id="1.10.10.60">
    <property type="entry name" value="Homeodomain-like"/>
    <property type="match status" value="1"/>
</dbReference>
<feature type="domain" description="Myb/SANT-like DNA-binding" evidence="1">
    <location>
        <begin position="33"/>
        <end position="94"/>
    </location>
</feature>
<evidence type="ECO:0000313" key="3">
    <source>
        <dbReference type="Proteomes" id="UP001234178"/>
    </source>
</evidence>
<name>A0ABR0AQQ2_9CRUS</name>
<proteinExistence type="predicted"/>
<protein>
    <recommendedName>
        <fullName evidence="1">Myb/SANT-like DNA-binding domain-containing protein</fullName>
    </recommendedName>
</protein>
<dbReference type="Pfam" id="PF13837">
    <property type="entry name" value="Myb_DNA-bind_4"/>
    <property type="match status" value="1"/>
</dbReference>
<evidence type="ECO:0000259" key="1">
    <source>
        <dbReference type="Pfam" id="PF13837"/>
    </source>
</evidence>
<dbReference type="Proteomes" id="UP001234178">
    <property type="component" value="Unassembled WGS sequence"/>
</dbReference>
<gene>
    <name evidence="2" type="ORF">OUZ56_016496</name>
</gene>
<dbReference type="InterPro" id="IPR044822">
    <property type="entry name" value="Myb_DNA-bind_4"/>
</dbReference>